<dbReference type="PANTHER" id="PTHR36933">
    <property type="entry name" value="SLL0788 PROTEIN"/>
    <property type="match status" value="1"/>
</dbReference>
<keyword evidence="4" id="KW-1185">Reference proteome</keyword>
<feature type="domain" description="DUF305" evidence="2">
    <location>
        <begin position="44"/>
        <end position="128"/>
    </location>
</feature>
<dbReference type="InterPro" id="IPR005183">
    <property type="entry name" value="DUF305_CopM-like"/>
</dbReference>
<keyword evidence="1" id="KW-0732">Signal</keyword>
<sequence>MKAIQEKMTWAALACGVTLLFSACSQEAGKTEAGAAQNTGNHAGHDLATGSSNTKMMDLMHGNMTAMQGMKMTGDVDHDFAQMMAIHHEGALAMAQEEADNGQDTMLVNMAKTTLATQKEEQDRLQQFVSSHQPASGDTAASMQLMQPMKAMMAGMDHSMKGTTDHHFASLMAMHHQSGIDMAKAYLPNAKVPELKAMAQKIVEDQQKEKEMLDTWLKGHPQQ</sequence>
<dbReference type="PANTHER" id="PTHR36933:SF1">
    <property type="entry name" value="SLL0788 PROTEIN"/>
    <property type="match status" value="1"/>
</dbReference>
<feature type="signal peptide" evidence="1">
    <location>
        <begin position="1"/>
        <end position="27"/>
    </location>
</feature>
<evidence type="ECO:0000313" key="4">
    <source>
        <dbReference type="Proteomes" id="UP000272117"/>
    </source>
</evidence>
<dbReference type="EMBL" id="RJJD01000013">
    <property type="protein sequence ID" value="RNI24071.1"/>
    <property type="molecule type" value="Genomic_DNA"/>
</dbReference>
<organism evidence="3 4">
    <name type="scientific">Rufibacter latericius</name>
    <dbReference type="NCBI Taxonomy" id="2487040"/>
    <lineage>
        <taxon>Bacteria</taxon>
        <taxon>Pseudomonadati</taxon>
        <taxon>Bacteroidota</taxon>
        <taxon>Cytophagia</taxon>
        <taxon>Cytophagales</taxon>
        <taxon>Hymenobacteraceae</taxon>
        <taxon>Rufibacter</taxon>
    </lineage>
</organism>
<protein>
    <submittedName>
        <fullName evidence="3">DUF305 domain-containing protein</fullName>
    </submittedName>
</protein>
<dbReference type="Gene3D" id="1.20.1260.10">
    <property type="match status" value="2"/>
</dbReference>
<dbReference type="Pfam" id="PF03713">
    <property type="entry name" value="DUF305"/>
    <property type="match status" value="2"/>
</dbReference>
<dbReference type="RefSeq" id="WP_123128159.1">
    <property type="nucleotide sequence ID" value="NZ_RJJD01000013.1"/>
</dbReference>
<feature type="domain" description="DUF305" evidence="2">
    <location>
        <begin position="135"/>
        <end position="217"/>
    </location>
</feature>
<dbReference type="Proteomes" id="UP000272117">
    <property type="component" value="Unassembled WGS sequence"/>
</dbReference>
<gene>
    <name evidence="3" type="ORF">EFB08_16990</name>
</gene>
<reference evidence="3 4" key="1">
    <citation type="submission" date="2018-11" db="EMBL/GenBank/DDBJ databases">
        <title>Rufibacter latericius sp. nov., isolated from water in Baiyang Lake.</title>
        <authorList>
            <person name="Yang Y."/>
        </authorList>
    </citation>
    <scope>NUCLEOTIDE SEQUENCE [LARGE SCALE GENOMIC DNA]</scope>
    <source>
        <strain evidence="3 4">R-22-1c-1</strain>
    </source>
</reference>
<feature type="chain" id="PRO_5017957740" evidence="1">
    <location>
        <begin position="28"/>
        <end position="223"/>
    </location>
</feature>
<proteinExistence type="predicted"/>
<comment type="caution">
    <text evidence="3">The sequence shown here is derived from an EMBL/GenBank/DDBJ whole genome shotgun (WGS) entry which is preliminary data.</text>
</comment>
<evidence type="ECO:0000256" key="1">
    <source>
        <dbReference type="SAM" id="SignalP"/>
    </source>
</evidence>
<evidence type="ECO:0000259" key="2">
    <source>
        <dbReference type="Pfam" id="PF03713"/>
    </source>
</evidence>
<dbReference type="InterPro" id="IPR012347">
    <property type="entry name" value="Ferritin-like"/>
</dbReference>
<dbReference type="PROSITE" id="PS51257">
    <property type="entry name" value="PROKAR_LIPOPROTEIN"/>
    <property type="match status" value="1"/>
</dbReference>
<dbReference type="OrthoDB" id="8603558at2"/>
<accession>A0A3M9MET3</accession>
<name>A0A3M9MET3_9BACT</name>
<dbReference type="AlphaFoldDB" id="A0A3M9MET3"/>
<evidence type="ECO:0000313" key="3">
    <source>
        <dbReference type="EMBL" id="RNI24071.1"/>
    </source>
</evidence>